<dbReference type="Pfam" id="PF07963">
    <property type="entry name" value="N_methyl"/>
    <property type="match status" value="1"/>
</dbReference>
<reference evidence="4 5" key="1">
    <citation type="submission" date="2020-03" db="EMBL/GenBank/DDBJ databases">
        <title>Vagococcus sp. nov., isolated from beetles.</title>
        <authorList>
            <person name="Hyun D.-W."/>
            <person name="Bae J.-W."/>
        </authorList>
    </citation>
    <scope>NUCLEOTIDE SEQUENCE [LARGE SCALE GENOMIC DNA]</scope>
    <source>
        <strain evidence="4 5">HDW17A</strain>
    </source>
</reference>
<organism evidence="4 5">
    <name type="scientific">Vagococcus coleopterorum</name>
    <dbReference type="NCBI Taxonomy" id="2714946"/>
    <lineage>
        <taxon>Bacteria</taxon>
        <taxon>Bacillati</taxon>
        <taxon>Bacillota</taxon>
        <taxon>Bacilli</taxon>
        <taxon>Lactobacillales</taxon>
        <taxon>Enterococcaceae</taxon>
        <taxon>Vagococcus</taxon>
    </lineage>
</organism>
<evidence type="ECO:0000256" key="1">
    <source>
        <dbReference type="ARBA" id="ARBA00004241"/>
    </source>
</evidence>
<keyword evidence="3" id="KW-0472">Membrane</keyword>
<sequence>MRQFNKILNNEKGMTLIEIVAAMLILGIALAGLATMTSQNFIAIDQNKLKEEAAFVRDDIKEWLNYRAQTQDIANLNPLALKNEKSISGLLTDKELAERYKHLILDESGVQVDPQTGKNKYGEVLRNKSDTGRGKFISKVEYDLSGSFLPNGLKKNEFNKYNIGKYIGTKTENDAFLVEVNATATTGGTDDTDVRKRGLELTILIYSQDTGALLTETQMRWVPEY</sequence>
<dbReference type="InterPro" id="IPR012902">
    <property type="entry name" value="N_methyl_site"/>
</dbReference>
<feature type="transmembrane region" description="Helical" evidence="3">
    <location>
        <begin position="16"/>
        <end position="36"/>
    </location>
</feature>
<comment type="subcellular location">
    <subcellularLocation>
        <location evidence="1">Cell surface</location>
    </subcellularLocation>
</comment>
<keyword evidence="5" id="KW-1185">Reference proteome</keyword>
<evidence type="ECO:0000313" key="5">
    <source>
        <dbReference type="Proteomes" id="UP000500890"/>
    </source>
</evidence>
<name>A0A6G8ALH6_9ENTE</name>
<dbReference type="KEGG" id="vah:G7081_01255"/>
<protein>
    <submittedName>
        <fullName evidence="4">Prepilin-type N-terminal cleavage/methylation domain-containing protein</fullName>
    </submittedName>
</protein>
<evidence type="ECO:0000313" key="4">
    <source>
        <dbReference type="EMBL" id="QIL45812.1"/>
    </source>
</evidence>
<keyword evidence="3" id="KW-1133">Transmembrane helix</keyword>
<dbReference type="AlphaFoldDB" id="A0A6G8ALH6"/>
<keyword evidence="2" id="KW-0178">Competence</keyword>
<accession>A0A6G8ALH6</accession>
<dbReference type="EMBL" id="CP049886">
    <property type="protein sequence ID" value="QIL45812.1"/>
    <property type="molecule type" value="Genomic_DNA"/>
</dbReference>
<dbReference type="PROSITE" id="PS00409">
    <property type="entry name" value="PROKAR_NTER_METHYL"/>
    <property type="match status" value="1"/>
</dbReference>
<proteinExistence type="predicted"/>
<dbReference type="Proteomes" id="UP000500890">
    <property type="component" value="Chromosome"/>
</dbReference>
<dbReference type="GO" id="GO:0009986">
    <property type="term" value="C:cell surface"/>
    <property type="evidence" value="ECO:0007669"/>
    <property type="project" value="UniProtKB-SubCell"/>
</dbReference>
<dbReference type="GO" id="GO:0030420">
    <property type="term" value="P:establishment of competence for transformation"/>
    <property type="evidence" value="ECO:0007669"/>
    <property type="project" value="UniProtKB-KW"/>
</dbReference>
<dbReference type="NCBIfam" id="TIGR02532">
    <property type="entry name" value="IV_pilin_GFxxxE"/>
    <property type="match status" value="1"/>
</dbReference>
<keyword evidence="3" id="KW-0812">Transmembrane</keyword>
<evidence type="ECO:0000256" key="3">
    <source>
        <dbReference type="SAM" id="Phobius"/>
    </source>
</evidence>
<evidence type="ECO:0000256" key="2">
    <source>
        <dbReference type="ARBA" id="ARBA00023287"/>
    </source>
</evidence>
<dbReference type="RefSeq" id="WP_166006679.1">
    <property type="nucleotide sequence ID" value="NZ_CP049886.1"/>
</dbReference>
<gene>
    <name evidence="4" type="ORF">G7081_01255</name>
</gene>